<evidence type="ECO:0000313" key="1">
    <source>
        <dbReference type="EMBL" id="GAM63809.1"/>
    </source>
</evidence>
<evidence type="ECO:0000313" key="2">
    <source>
        <dbReference type="Proteomes" id="UP000031670"/>
    </source>
</evidence>
<comment type="caution">
    <text evidence="1">The sequence shown here is derived from an EMBL/GenBank/DDBJ whole genome shotgun (WGS) entry which is preliminary data.</text>
</comment>
<protein>
    <submittedName>
        <fullName evidence="1">Uncharacterized protein</fullName>
    </submittedName>
</protein>
<reference evidence="1 2" key="2">
    <citation type="submission" date="2015-01" db="EMBL/GenBank/DDBJ databases">
        <authorList>
            <consortium name="NBRP consortium"/>
            <person name="Sawabe T."/>
            <person name="Meirelles P."/>
            <person name="Feng G."/>
            <person name="Sayaka M."/>
            <person name="Hattori M."/>
            <person name="Ohkuma M."/>
        </authorList>
    </citation>
    <scope>NUCLEOTIDE SEQUENCE [LARGE SCALE GENOMIC DNA]</scope>
    <source>
        <strain evidence="1 2">JCM19232</strain>
    </source>
</reference>
<gene>
    <name evidence="1" type="ORF">JCM19232_2219</name>
</gene>
<dbReference type="EMBL" id="BBSA01000010">
    <property type="protein sequence ID" value="GAM63809.1"/>
    <property type="molecule type" value="Genomic_DNA"/>
</dbReference>
<sequence>MCFHLNLEYFFKIEFLSSGDTISSESMAKTQSVLKYDCATWR</sequence>
<name>A0A0B8PM99_9VIBR</name>
<dbReference type="AlphaFoldDB" id="A0A0B8PM99"/>
<proteinExistence type="predicted"/>
<organism evidence="1 2">
    <name type="scientific">Vibrio ishigakensis</name>
    <dbReference type="NCBI Taxonomy" id="1481914"/>
    <lineage>
        <taxon>Bacteria</taxon>
        <taxon>Pseudomonadati</taxon>
        <taxon>Pseudomonadota</taxon>
        <taxon>Gammaproteobacteria</taxon>
        <taxon>Vibrionales</taxon>
        <taxon>Vibrionaceae</taxon>
        <taxon>Vibrio</taxon>
    </lineage>
</organism>
<dbReference type="Proteomes" id="UP000031670">
    <property type="component" value="Unassembled WGS sequence"/>
</dbReference>
<reference evidence="1 2" key="1">
    <citation type="submission" date="2015-01" db="EMBL/GenBank/DDBJ databases">
        <title>Vibrio sp. C5 JCM 19232 whole genome shotgun sequence.</title>
        <authorList>
            <person name="Sawabe T."/>
            <person name="Meirelles P."/>
            <person name="Feng G."/>
            <person name="Sayaka M."/>
            <person name="Hattori M."/>
            <person name="Ohkuma M."/>
        </authorList>
    </citation>
    <scope>NUCLEOTIDE SEQUENCE [LARGE SCALE GENOMIC DNA]</scope>
    <source>
        <strain evidence="1 2">JCM19232</strain>
    </source>
</reference>
<accession>A0A0B8PM99</accession>